<dbReference type="Proteomes" id="UP000436006">
    <property type="component" value="Unassembled WGS sequence"/>
</dbReference>
<evidence type="ECO:0000313" key="2">
    <source>
        <dbReference type="Proteomes" id="UP000436006"/>
    </source>
</evidence>
<reference evidence="1 2" key="1">
    <citation type="submission" date="2019-12" db="EMBL/GenBank/DDBJ databases">
        <title>Spirosoma sp. HMF4905 genome sequencing and assembly.</title>
        <authorList>
            <person name="Kang H."/>
            <person name="Cha I."/>
            <person name="Kim H."/>
            <person name="Joh K."/>
        </authorList>
    </citation>
    <scope>NUCLEOTIDE SEQUENCE [LARGE SCALE GENOMIC DNA]</scope>
    <source>
        <strain evidence="1 2">HMF4905</strain>
    </source>
</reference>
<dbReference type="RefSeq" id="WP_157588366.1">
    <property type="nucleotide sequence ID" value="NZ_WPIN01000012.1"/>
</dbReference>
<name>A0A7K1SIK0_9BACT</name>
<sequence>MKTIYLKHYGFVISDSELGQKIFDDIISALDEFNFLTIDFDEIISMATFCSKQIFGKLYLKLSSKVFFERVRIANATNEMRIVVRLGIEKALEDQ</sequence>
<dbReference type="AlphaFoldDB" id="A0A7K1SIK0"/>
<gene>
    <name evidence="1" type="ORF">GO755_26660</name>
</gene>
<evidence type="ECO:0000313" key="1">
    <source>
        <dbReference type="EMBL" id="MVM33649.1"/>
    </source>
</evidence>
<accession>A0A7K1SIK0</accession>
<keyword evidence="2" id="KW-1185">Reference proteome</keyword>
<protein>
    <submittedName>
        <fullName evidence="1">DUF4325 domain-containing protein</fullName>
    </submittedName>
</protein>
<organism evidence="1 2">
    <name type="scientific">Spirosoma arboris</name>
    <dbReference type="NCBI Taxonomy" id="2682092"/>
    <lineage>
        <taxon>Bacteria</taxon>
        <taxon>Pseudomonadati</taxon>
        <taxon>Bacteroidota</taxon>
        <taxon>Cytophagia</taxon>
        <taxon>Cytophagales</taxon>
        <taxon>Cytophagaceae</taxon>
        <taxon>Spirosoma</taxon>
    </lineage>
</organism>
<comment type="caution">
    <text evidence="1">The sequence shown here is derived from an EMBL/GenBank/DDBJ whole genome shotgun (WGS) entry which is preliminary data.</text>
</comment>
<dbReference type="EMBL" id="WPIN01000012">
    <property type="protein sequence ID" value="MVM33649.1"/>
    <property type="molecule type" value="Genomic_DNA"/>
</dbReference>
<proteinExistence type="predicted"/>